<dbReference type="SMART" id="SM00491">
    <property type="entry name" value="HELICc2"/>
    <property type="match status" value="1"/>
</dbReference>
<dbReference type="GO" id="GO:1990918">
    <property type="term" value="P:double-strand break repair involved in meiotic recombination"/>
    <property type="evidence" value="ECO:0007669"/>
    <property type="project" value="TreeGrafter"/>
</dbReference>
<keyword evidence="5" id="KW-0479">Metal-binding</keyword>
<keyword evidence="7" id="KW-0227">DNA damage</keyword>
<feature type="region of interest" description="Disordered" evidence="19">
    <location>
        <begin position="925"/>
        <end position="1020"/>
    </location>
</feature>
<dbReference type="GO" id="GO:0005634">
    <property type="term" value="C:nucleus"/>
    <property type="evidence" value="ECO:0007669"/>
    <property type="project" value="UniProtKB-SubCell"/>
</dbReference>
<dbReference type="GeneID" id="100540611"/>
<dbReference type="GO" id="GO:0005524">
    <property type="term" value="F:ATP binding"/>
    <property type="evidence" value="ECO:0007669"/>
    <property type="project" value="UniProtKB-KW"/>
</dbReference>
<keyword evidence="6" id="KW-0547">Nucleotide-binding</keyword>
<feature type="compositionally biased region" description="Basic residues" evidence="19">
    <location>
        <begin position="1242"/>
        <end position="1267"/>
    </location>
</feature>
<dbReference type="GeneTree" id="ENSGT00950000182970"/>
<dbReference type="HOGENOM" id="CLU_006515_1_0_1"/>
<dbReference type="InterPro" id="IPR006554">
    <property type="entry name" value="Helicase-like_DEXD_c2"/>
</dbReference>
<keyword evidence="13" id="KW-0234">DNA repair</keyword>
<dbReference type="GO" id="GO:0046872">
    <property type="term" value="F:metal ion binding"/>
    <property type="evidence" value="ECO:0007669"/>
    <property type="project" value="UniProtKB-KW"/>
</dbReference>
<dbReference type="RefSeq" id="XP_031412317.1">
    <property type="nucleotide sequence ID" value="XM_031556457.1"/>
</dbReference>
<evidence type="ECO:0000256" key="7">
    <source>
        <dbReference type="ARBA" id="ARBA00022763"/>
    </source>
</evidence>
<dbReference type="SUPFAM" id="SSF52540">
    <property type="entry name" value="P-loop containing nucleoside triphosphate hydrolases"/>
    <property type="match status" value="2"/>
</dbReference>
<evidence type="ECO:0000256" key="6">
    <source>
        <dbReference type="ARBA" id="ARBA00022741"/>
    </source>
</evidence>
<evidence type="ECO:0000256" key="15">
    <source>
        <dbReference type="ARBA" id="ARBA00023242"/>
    </source>
</evidence>
<comment type="cofactor">
    <cofactor evidence="1">
        <name>[4Fe-4S] cluster</name>
        <dbReference type="ChEBI" id="CHEBI:49883"/>
    </cofactor>
</comment>
<evidence type="ECO:0000256" key="17">
    <source>
        <dbReference type="ARBA" id="ARBA00048954"/>
    </source>
</evidence>
<dbReference type="InterPro" id="IPR013020">
    <property type="entry name" value="Rad3/Chl1-like"/>
</dbReference>
<organism evidence="21 22">
    <name type="scientific">Meleagris gallopavo</name>
    <name type="common">Wild turkey</name>
    <dbReference type="NCBI Taxonomy" id="9103"/>
    <lineage>
        <taxon>Eukaryota</taxon>
        <taxon>Metazoa</taxon>
        <taxon>Chordata</taxon>
        <taxon>Craniata</taxon>
        <taxon>Vertebrata</taxon>
        <taxon>Euteleostomi</taxon>
        <taxon>Archelosauria</taxon>
        <taxon>Archosauria</taxon>
        <taxon>Dinosauria</taxon>
        <taxon>Saurischia</taxon>
        <taxon>Theropoda</taxon>
        <taxon>Coelurosauria</taxon>
        <taxon>Aves</taxon>
        <taxon>Neognathae</taxon>
        <taxon>Galloanserae</taxon>
        <taxon>Galliformes</taxon>
        <taxon>Phasianidae</taxon>
        <taxon>Meleagridinae</taxon>
        <taxon>Meleagris</taxon>
    </lineage>
</organism>
<dbReference type="SMART" id="SM00488">
    <property type="entry name" value="DEXDc2"/>
    <property type="match status" value="1"/>
</dbReference>
<accession>G1N6L5</accession>
<dbReference type="Gene3D" id="3.40.50.300">
    <property type="entry name" value="P-loop containing nucleotide triphosphate hydrolases"/>
    <property type="match status" value="3"/>
</dbReference>
<keyword evidence="15" id="KW-0539">Nucleus</keyword>
<dbReference type="NCBIfam" id="TIGR00604">
    <property type="entry name" value="rad3"/>
    <property type="match status" value="1"/>
</dbReference>
<dbReference type="CTD" id="83990"/>
<evidence type="ECO:0000256" key="5">
    <source>
        <dbReference type="ARBA" id="ARBA00022723"/>
    </source>
</evidence>
<dbReference type="InterPro" id="IPR010614">
    <property type="entry name" value="RAD3-like_helicase_DEAD"/>
</dbReference>
<evidence type="ECO:0000256" key="8">
    <source>
        <dbReference type="ARBA" id="ARBA00022801"/>
    </source>
</evidence>
<dbReference type="Proteomes" id="UP000001645">
    <property type="component" value="Chromosome 21"/>
</dbReference>
<dbReference type="InterPro" id="IPR045028">
    <property type="entry name" value="DinG/Rad3-like"/>
</dbReference>
<dbReference type="PANTHER" id="PTHR11472">
    <property type="entry name" value="DNA REPAIR DEAD HELICASE RAD3/XP-D SUBFAMILY MEMBER"/>
    <property type="match status" value="1"/>
</dbReference>
<dbReference type="InterPro" id="IPR014013">
    <property type="entry name" value="Helic_SF1/SF2_ATP-bd_DinG/Rad3"/>
</dbReference>
<keyword evidence="8" id="KW-0378">Hydrolase</keyword>
<keyword evidence="14" id="KW-0413">Isomerase</keyword>
<dbReference type="InterPro" id="IPR027417">
    <property type="entry name" value="P-loop_NTPase"/>
</dbReference>
<comment type="catalytic activity">
    <reaction evidence="17">
        <text>ATP + H2O = ADP + phosphate + H(+)</text>
        <dbReference type="Rhea" id="RHEA:13065"/>
        <dbReference type="ChEBI" id="CHEBI:15377"/>
        <dbReference type="ChEBI" id="CHEBI:15378"/>
        <dbReference type="ChEBI" id="CHEBI:30616"/>
        <dbReference type="ChEBI" id="CHEBI:43474"/>
        <dbReference type="ChEBI" id="CHEBI:456216"/>
        <dbReference type="EC" id="5.6.2.3"/>
    </reaction>
</comment>
<feature type="domain" description="Helicase ATP-binding" evidence="20">
    <location>
        <begin position="11"/>
        <end position="453"/>
    </location>
</feature>
<dbReference type="GO" id="GO:0051539">
    <property type="term" value="F:4 iron, 4 sulfur cluster binding"/>
    <property type="evidence" value="ECO:0007669"/>
    <property type="project" value="UniProtKB-KW"/>
</dbReference>
<evidence type="ECO:0000256" key="14">
    <source>
        <dbReference type="ARBA" id="ARBA00023235"/>
    </source>
</evidence>
<evidence type="ECO:0000256" key="10">
    <source>
        <dbReference type="ARBA" id="ARBA00022840"/>
    </source>
</evidence>
<evidence type="ECO:0000313" key="22">
    <source>
        <dbReference type="Proteomes" id="UP000001645"/>
    </source>
</evidence>
<evidence type="ECO:0000256" key="11">
    <source>
        <dbReference type="ARBA" id="ARBA00023004"/>
    </source>
</evidence>
<evidence type="ECO:0000256" key="9">
    <source>
        <dbReference type="ARBA" id="ARBA00022806"/>
    </source>
</evidence>
<dbReference type="RefSeq" id="XP_031412318.1">
    <property type="nucleotide sequence ID" value="XM_031556458.1"/>
</dbReference>
<dbReference type="GO" id="GO:0006289">
    <property type="term" value="P:nucleotide-excision repair"/>
    <property type="evidence" value="ECO:0007669"/>
    <property type="project" value="TreeGrafter"/>
</dbReference>
<evidence type="ECO:0000256" key="18">
    <source>
        <dbReference type="ARBA" id="ARBA00082714"/>
    </source>
</evidence>
<keyword evidence="4" id="KW-0004">4Fe-4S</keyword>
<comment type="subcellular location">
    <subcellularLocation>
        <location evidence="2">Nucleus</location>
    </subcellularLocation>
</comment>
<reference evidence="21" key="3">
    <citation type="submission" date="2025-09" db="UniProtKB">
        <authorList>
            <consortium name="Ensembl"/>
        </authorList>
    </citation>
    <scope>IDENTIFICATION</scope>
</reference>
<dbReference type="InParanoid" id="G1N6L5"/>
<feature type="compositionally biased region" description="Basic and acidic residues" evidence="19">
    <location>
        <begin position="999"/>
        <end position="1020"/>
    </location>
</feature>
<reference evidence="21" key="2">
    <citation type="submission" date="2025-08" db="UniProtKB">
        <authorList>
            <consortium name="Ensembl"/>
        </authorList>
    </citation>
    <scope>IDENTIFICATION</scope>
</reference>
<dbReference type="FunCoup" id="G1N6L5">
    <property type="interactions" value="550"/>
</dbReference>
<evidence type="ECO:0000256" key="2">
    <source>
        <dbReference type="ARBA" id="ARBA00004123"/>
    </source>
</evidence>
<evidence type="ECO:0000256" key="19">
    <source>
        <dbReference type="SAM" id="MobiDB-lite"/>
    </source>
</evidence>
<evidence type="ECO:0000256" key="12">
    <source>
        <dbReference type="ARBA" id="ARBA00023014"/>
    </source>
</evidence>
<evidence type="ECO:0000256" key="3">
    <source>
        <dbReference type="ARBA" id="ARBA00008792"/>
    </source>
</evidence>
<name>G1N6L5_MELGA</name>
<dbReference type="CDD" id="cd18788">
    <property type="entry name" value="SF2_C_XPD"/>
    <property type="match status" value="1"/>
</dbReference>
<dbReference type="Ensembl" id="ENSMGAT00000008522.2">
    <property type="protein sequence ID" value="ENSMGAP00000007741.2"/>
    <property type="gene ID" value="ENSMGAG00000007574.2"/>
</dbReference>
<dbReference type="Pfam" id="PF06733">
    <property type="entry name" value="DEAD_2"/>
    <property type="match status" value="1"/>
</dbReference>
<keyword evidence="12" id="KW-0411">Iron-sulfur</keyword>
<comment type="similarity">
    <text evidence="3">Belongs to the DEAD box helicase family. DEAH subfamily.</text>
</comment>
<evidence type="ECO:0000256" key="4">
    <source>
        <dbReference type="ARBA" id="ARBA00022485"/>
    </source>
</evidence>
<evidence type="ECO:0000256" key="1">
    <source>
        <dbReference type="ARBA" id="ARBA00001966"/>
    </source>
</evidence>
<dbReference type="GO" id="GO:0043139">
    <property type="term" value="F:5'-3' DNA helicase activity"/>
    <property type="evidence" value="ECO:0007669"/>
    <property type="project" value="UniProtKB-EC"/>
</dbReference>
<dbReference type="OrthoDB" id="19182at2759"/>
<reference evidence="21 22" key="1">
    <citation type="journal article" date="2010" name="PLoS Biol.">
        <title>Multi-platform next-generation sequencing of the domestic turkey (Meleagris gallopavo): genome assembly and analysis.</title>
        <authorList>
            <person name="Dalloul R.A."/>
            <person name="Long J.A."/>
            <person name="Zimin A.V."/>
            <person name="Aslam L."/>
            <person name="Beal K."/>
            <person name="Blomberg L.A."/>
            <person name="Bouffard P."/>
            <person name="Burt D.W."/>
            <person name="Crasta O."/>
            <person name="Crooijmans R.P."/>
            <person name="Cooper K."/>
            <person name="Coulombe R.A."/>
            <person name="De S."/>
            <person name="Delany M.E."/>
            <person name="Dodgson J.B."/>
            <person name="Dong J.J."/>
            <person name="Evans C."/>
            <person name="Frederickson K.M."/>
            <person name="Flicek P."/>
            <person name="Florea L."/>
            <person name="Folkerts O."/>
            <person name="Groenen M.A."/>
            <person name="Harkins T.T."/>
            <person name="Herrero J."/>
            <person name="Hoffmann S."/>
            <person name="Megens H.J."/>
            <person name="Jiang A."/>
            <person name="de Jong P."/>
            <person name="Kaiser P."/>
            <person name="Kim H."/>
            <person name="Kim K.W."/>
            <person name="Kim S."/>
            <person name="Langenberger D."/>
            <person name="Lee M.K."/>
            <person name="Lee T."/>
            <person name="Mane S."/>
            <person name="Marcais G."/>
            <person name="Marz M."/>
            <person name="McElroy A.P."/>
            <person name="Modise T."/>
            <person name="Nefedov M."/>
            <person name="Notredame C."/>
            <person name="Paton I.R."/>
            <person name="Payne W.S."/>
            <person name="Pertea G."/>
            <person name="Prickett D."/>
            <person name="Puiu D."/>
            <person name="Qioa D."/>
            <person name="Raineri E."/>
            <person name="Ruffier M."/>
            <person name="Salzberg S.L."/>
            <person name="Schatz M.C."/>
            <person name="Scheuring C."/>
            <person name="Schmidt C.J."/>
            <person name="Schroeder S."/>
            <person name="Searle S.M."/>
            <person name="Smith E.J."/>
            <person name="Smith J."/>
            <person name="Sonstegard T.S."/>
            <person name="Stadler P.F."/>
            <person name="Tafer H."/>
            <person name="Tu Z.J."/>
            <person name="Van Tassell C.P."/>
            <person name="Vilella A.J."/>
            <person name="Williams K.P."/>
            <person name="Yorke J.A."/>
            <person name="Zhang L."/>
            <person name="Zhang H.B."/>
            <person name="Zhang X."/>
            <person name="Zhang Y."/>
            <person name="Reed K.M."/>
        </authorList>
    </citation>
    <scope>NUCLEOTIDE SEQUENCE [LARGE SCALE GENOMIC DNA]</scope>
</reference>
<protein>
    <recommendedName>
        <fullName evidence="16">DNA 5'-3' helicase</fullName>
        <ecNumber evidence="16">5.6.2.3</ecNumber>
    </recommendedName>
    <alternativeName>
        <fullName evidence="18">DNA 5'-3' helicase FANCJ</fullName>
    </alternativeName>
</protein>
<dbReference type="FunFam" id="3.40.50.300:FF:000731">
    <property type="entry name" value="Fanconi anemia group J protein homolog"/>
    <property type="match status" value="1"/>
</dbReference>
<dbReference type="InterPro" id="IPR006555">
    <property type="entry name" value="ATP-dep_Helicase_C"/>
</dbReference>
<feature type="region of interest" description="Disordered" evidence="19">
    <location>
        <begin position="1237"/>
        <end position="1280"/>
    </location>
</feature>
<keyword evidence="9" id="KW-0347">Helicase</keyword>
<dbReference type="FunFam" id="3.40.50.300:FF:004771">
    <property type="entry name" value="BRCA1 interacting protein C-terminal helicase 1"/>
    <property type="match status" value="1"/>
</dbReference>
<keyword evidence="22" id="KW-1185">Reference proteome</keyword>
<dbReference type="Bgee" id="ENSMGAG00000007574">
    <property type="expression patterns" value="Expressed in liver and 12 other cell types or tissues"/>
</dbReference>
<dbReference type="GO" id="GO:0016818">
    <property type="term" value="F:hydrolase activity, acting on acid anhydrides, in phosphorus-containing anhydrides"/>
    <property type="evidence" value="ECO:0007669"/>
    <property type="project" value="InterPro"/>
</dbReference>
<gene>
    <name evidence="21" type="primary">BRIP1</name>
</gene>
<evidence type="ECO:0000256" key="16">
    <source>
        <dbReference type="ARBA" id="ARBA00044969"/>
    </source>
</evidence>
<evidence type="ECO:0000256" key="13">
    <source>
        <dbReference type="ARBA" id="ARBA00023204"/>
    </source>
</evidence>
<proteinExistence type="inferred from homology"/>
<evidence type="ECO:0000259" key="20">
    <source>
        <dbReference type="PROSITE" id="PS51193"/>
    </source>
</evidence>
<dbReference type="Pfam" id="PF13307">
    <property type="entry name" value="Helicase_C_2"/>
    <property type="match status" value="1"/>
</dbReference>
<keyword evidence="11" id="KW-0408">Iron</keyword>
<evidence type="ECO:0000313" key="21">
    <source>
        <dbReference type="Ensembl" id="ENSMGAP00000007741.2"/>
    </source>
</evidence>
<sequence>MSSDVSQYTIGGVKIMFPCKAYPSQLAMMNAIVKGLNNGQHCLLESPTGSGKSLALLCSALSWQQALYEKLLLKSSCEKEDRREPAASPPCCCVCHSLSKSSEDAAGASHGAACSNNYETGGSVKTGGQQTDTECKENNTLASKLSAKKRASVCGNESDDFQVDRKRIRPLETEQQVRKRHCFSKEVQLVDALEVYNQRKNGELTVHSEKSVKNTSPKTLSIPCTECSCSSGKETRKDAGNTKKKANGDQTFIPKIFFGTRTHKQIAQITRELKRTAYSGVSMTILSSRDYTCIHPVVSSSSSNRNELCVELLEGKHGKSCLYYHGVHKLTEHYALHSAHNTYQAWDIEDLVSLGKKLRACPYFAARELMVGADIVFCPYNYLLDPQIRESMEINLKGQVVILDEAHNIEDSAREAVSYSVTESQLNAAREELDFMVNNNIRQKDHEHLRAVCYSLTNWLRASSSQLVETGYETSCKVWSGKEMLNHFHEMGITNISFPILQKHLSAVLEKEEKISMFGKEELVEIPIVSSATQIVLKGLFMVLLYLFKDNSRFADDYRVALQQTYAWTNENQPDVSDTSAFLTKTKHKRNLRHKTVVHMLNFWCLNPAVAFSDLNDVRTIVLTSGTLSPMDSFSSELGVKFSIQLEANHVIRNSQVWVGTIGAGPNGRKLCATFQHTETFEFQDEVGALLLSVCQTVGQGILCFLPSYKLLDKLKDRWMHTGLWRNLELVKTVIAEPQGGAKSDFDELLKIYYDAIKFKGGKDGALLIAVCRGKVSEGLDFCDENARAVITIGIPFPNVKDLQVELKRKYNDQHKTTRGLLPGSQWYEIQAYRALNQALGRCIRHRSDWGALILVDDRFRNNPNKYITGLSKWIRQQVQHHENFGSALESLHAFAERNQKGIDFSSQGSNEFFHVPLNSKELSSASQQEATIHLSPDVPVKTEEQSLVPGTHLTTTIDSINPEPSNQPSNITAIMQQSGQKVDVESHSHNATQRRKHMDSTPRRPATKTEREQKSDRTNSDFMKEHCCFKPLTSTPLPIATNCVSTASSKQRKNVNSASELIGGVNQCQSSFTLEHKQSIPESHLETTDFSVKNSEAPIAEEHLDEQKLHTEPCSELPSVGGKPELSVLDMSAEAEDEDESLYFTPELYDDAESEEQKMRPQDPDENQIECGKPAVADDLCVINTSKTLSEPKEMTNGDVRNTSLHGTMLNDISKNSAVNFEKMTNGKEAEQIESQEVDTKKRKISLSRSRNKGLKVQRQYRRGKSTVRASGNTCEKKKENQQQPCKRGLYCIICGAEILPKAEGILRKTCSGDIEMKIILKLFRNIHVRSKESINNCTCELDVTSCDDNMMLVISDVASLSHLKETLKIYQMPVKSKGTNASLSLNAVWNEKEYSLTSYLQCRNCLVQSMSPCPLIGAEVIHFSNKAQSWVWLLPSSVRYCLLLQNPQKRKTGNSDYTLS</sequence>
<keyword evidence="10" id="KW-0067">ATP-binding</keyword>
<dbReference type="EC" id="5.6.2.3" evidence="16"/>
<dbReference type="PROSITE" id="PS51193">
    <property type="entry name" value="HELICASE_ATP_BIND_2"/>
    <property type="match status" value="1"/>
</dbReference>
<feature type="compositionally biased region" description="Polar residues" evidence="19">
    <location>
        <begin position="953"/>
        <end position="981"/>
    </location>
</feature>
<dbReference type="PANTHER" id="PTHR11472:SF47">
    <property type="entry name" value="FANCONI ANEMIA GROUP J PROTEIN"/>
    <property type="match status" value="1"/>
</dbReference>
<dbReference type="GO" id="GO:0003677">
    <property type="term" value="F:DNA binding"/>
    <property type="evidence" value="ECO:0007669"/>
    <property type="project" value="InterPro"/>
</dbReference>